<dbReference type="GeneID" id="24608137"/>
<keyword evidence="1" id="KW-0472">Membrane</keyword>
<organism evidence="2 3">
    <name type="scientific">Bacillus phage Moonbeam</name>
    <dbReference type="NCBI Taxonomy" id="1540091"/>
    <lineage>
        <taxon>Viruses</taxon>
        <taxon>Duplodnaviria</taxon>
        <taxon>Heunggongvirae</taxon>
        <taxon>Uroviricota</taxon>
        <taxon>Caudoviricetes</taxon>
        <taxon>Herelleviridae</taxon>
        <taxon>Bastillevirinae</taxon>
        <taxon>Moonbeamvirus</taxon>
        <taxon>Moonbeamvirus moonbeam</taxon>
    </lineage>
</organism>
<feature type="transmembrane region" description="Helical" evidence="1">
    <location>
        <begin position="17"/>
        <end position="40"/>
    </location>
</feature>
<keyword evidence="1" id="KW-1133">Transmembrane helix</keyword>
<reference evidence="2 3" key="1">
    <citation type="submission" date="2014-07" db="EMBL/GenBank/DDBJ databases">
        <title>Complete Genome of Bacillus megaterium Myophage Moonbeam.</title>
        <authorList>
            <person name="Cadungog J.N."/>
            <person name="Khatemi B.E."/>
            <person name="Hernandez A.C."/>
            <person name="Everett G.F.K."/>
        </authorList>
    </citation>
    <scope>NUCLEOTIDE SEQUENCE [LARGE SCALE GENOMIC DNA]</scope>
</reference>
<evidence type="ECO:0000313" key="3">
    <source>
        <dbReference type="Proteomes" id="UP000030207"/>
    </source>
</evidence>
<name>A0A0A0RN95_9CAUD</name>
<keyword evidence="1" id="KW-0812">Transmembrane</keyword>
<gene>
    <name evidence="2" type="ORF">CPT_Moonbeam162</name>
</gene>
<dbReference type="Proteomes" id="UP000030207">
    <property type="component" value="Segment"/>
</dbReference>
<dbReference type="KEGG" id="vg:24608137"/>
<protein>
    <submittedName>
        <fullName evidence="2">Uncharacterized protein</fullName>
    </submittedName>
</protein>
<dbReference type="RefSeq" id="YP_009151725.1">
    <property type="nucleotide sequence ID" value="NC_027374.1"/>
</dbReference>
<dbReference type="EMBL" id="KM236246">
    <property type="protein sequence ID" value="AIW03560.1"/>
    <property type="molecule type" value="Genomic_DNA"/>
</dbReference>
<proteinExistence type="predicted"/>
<evidence type="ECO:0000256" key="1">
    <source>
        <dbReference type="SAM" id="Phobius"/>
    </source>
</evidence>
<accession>A0A0A0RN95</accession>
<keyword evidence="3" id="KW-1185">Reference proteome</keyword>
<evidence type="ECO:0000313" key="2">
    <source>
        <dbReference type="EMBL" id="AIW03560.1"/>
    </source>
</evidence>
<sequence length="41" mass="4575">MESFFEGIRTMFGDPDFLIPVIMVWAGFLLVTAALILSVII</sequence>